<dbReference type="AlphaFoldDB" id="A0A7X0FSS7"/>
<dbReference type="RefSeq" id="WP_184751428.1">
    <property type="nucleotide sequence ID" value="NZ_BAAAJR010000011.1"/>
</dbReference>
<protein>
    <submittedName>
        <fullName evidence="2">Copper(I)-binding protein</fullName>
    </submittedName>
</protein>
<dbReference type="InterPro" id="IPR036182">
    <property type="entry name" value="PCuAC_sf"/>
</dbReference>
<dbReference type="InterPro" id="IPR007410">
    <property type="entry name" value="LpqE-like"/>
</dbReference>
<comment type="caution">
    <text evidence="2">The sequence shown here is derived from an EMBL/GenBank/DDBJ whole genome shotgun (WGS) entry which is preliminary data.</text>
</comment>
<reference evidence="2 3" key="1">
    <citation type="submission" date="2020-08" db="EMBL/GenBank/DDBJ databases">
        <title>Sequencing the genomes of 1000 actinobacteria strains.</title>
        <authorList>
            <person name="Klenk H.-P."/>
        </authorList>
    </citation>
    <scope>NUCLEOTIDE SEQUENCE [LARGE SCALE GENOMIC DNA]</scope>
    <source>
        <strain evidence="2 3">DSM 12511</strain>
    </source>
</reference>
<dbReference type="Gene3D" id="2.60.40.1890">
    <property type="entry name" value="PCu(A)C copper chaperone"/>
    <property type="match status" value="1"/>
</dbReference>
<keyword evidence="1" id="KW-0732">Signal</keyword>
<dbReference type="PROSITE" id="PS51257">
    <property type="entry name" value="PROKAR_LIPOPROTEIN"/>
    <property type="match status" value="1"/>
</dbReference>
<evidence type="ECO:0000313" key="3">
    <source>
        <dbReference type="Proteomes" id="UP000537775"/>
    </source>
</evidence>
<dbReference type="PANTHER" id="PTHR36302">
    <property type="entry name" value="BLR7088 PROTEIN"/>
    <property type="match status" value="1"/>
</dbReference>
<name>A0A7X0FSS7_9MICO</name>
<organism evidence="2 3">
    <name type="scientific">Microbacterium thalassium</name>
    <dbReference type="NCBI Taxonomy" id="362649"/>
    <lineage>
        <taxon>Bacteria</taxon>
        <taxon>Bacillati</taxon>
        <taxon>Actinomycetota</taxon>
        <taxon>Actinomycetes</taxon>
        <taxon>Micrococcales</taxon>
        <taxon>Microbacteriaceae</taxon>
        <taxon>Microbacterium</taxon>
    </lineage>
</organism>
<dbReference type="Proteomes" id="UP000537775">
    <property type="component" value="Unassembled WGS sequence"/>
</dbReference>
<gene>
    <name evidence="2" type="ORF">HD594_002664</name>
</gene>
<accession>A0A7X0FSS7</accession>
<dbReference type="Pfam" id="PF04314">
    <property type="entry name" value="PCuAC"/>
    <property type="match status" value="1"/>
</dbReference>
<feature type="chain" id="PRO_5039643774" evidence="1">
    <location>
        <begin position="24"/>
        <end position="176"/>
    </location>
</feature>
<dbReference type="EMBL" id="JACHML010000001">
    <property type="protein sequence ID" value="MBB6392351.1"/>
    <property type="molecule type" value="Genomic_DNA"/>
</dbReference>
<proteinExistence type="predicted"/>
<dbReference type="InterPro" id="IPR058248">
    <property type="entry name" value="Lxx211020-like"/>
</dbReference>
<evidence type="ECO:0000313" key="2">
    <source>
        <dbReference type="EMBL" id="MBB6392351.1"/>
    </source>
</evidence>
<dbReference type="PANTHER" id="PTHR36302:SF1">
    <property type="entry name" value="COPPER CHAPERONE PCU(A)C"/>
    <property type="match status" value="1"/>
</dbReference>
<evidence type="ECO:0000256" key="1">
    <source>
        <dbReference type="SAM" id="SignalP"/>
    </source>
</evidence>
<dbReference type="SUPFAM" id="SSF110087">
    <property type="entry name" value="DR1885-like metal-binding protein"/>
    <property type="match status" value="1"/>
</dbReference>
<sequence>MIARTTRLGVLAAVAALALTGCATGTSASSDEAVSAAADVVTVSDAWVKAADEGMTGAFAELENDGSADVTVVAASTDAAAMVELHETAMGDDGEMAMSEVDGGFVVTAGGTHVLEPGADHIMLMSLTGPLAAGDEVTITLTFSDESTLEFTAPVKDFSGANENYDEGEDDMEMDE</sequence>
<feature type="signal peptide" evidence="1">
    <location>
        <begin position="1"/>
        <end position="23"/>
    </location>
</feature>
<keyword evidence="3" id="KW-1185">Reference proteome</keyword>